<dbReference type="AlphaFoldDB" id="A0A1F4VIQ1"/>
<feature type="transmembrane region" description="Helical" evidence="5">
    <location>
        <begin position="33"/>
        <end position="50"/>
    </location>
</feature>
<keyword evidence="3 5" id="KW-1133">Transmembrane helix</keyword>
<dbReference type="GO" id="GO:0016020">
    <property type="term" value="C:membrane"/>
    <property type="evidence" value="ECO:0007669"/>
    <property type="project" value="UniProtKB-SubCell"/>
</dbReference>
<comment type="caution">
    <text evidence="7">The sequence shown here is derived from an EMBL/GenBank/DDBJ whole genome shotgun (WGS) entry which is preliminary data.</text>
</comment>
<dbReference type="InterPro" id="IPR007016">
    <property type="entry name" value="O-antigen_ligase-rel_domated"/>
</dbReference>
<evidence type="ECO:0000259" key="6">
    <source>
        <dbReference type="Pfam" id="PF04932"/>
    </source>
</evidence>
<accession>A0A1F4VIQ1</accession>
<evidence type="ECO:0000256" key="1">
    <source>
        <dbReference type="ARBA" id="ARBA00004141"/>
    </source>
</evidence>
<keyword evidence="2 5" id="KW-0812">Transmembrane</keyword>
<evidence type="ECO:0000256" key="3">
    <source>
        <dbReference type="ARBA" id="ARBA00022989"/>
    </source>
</evidence>
<comment type="subcellular location">
    <subcellularLocation>
        <location evidence="1">Membrane</location>
        <topology evidence="1">Multi-pass membrane protein</topology>
    </subcellularLocation>
</comment>
<dbReference type="Pfam" id="PF04932">
    <property type="entry name" value="Wzy_C"/>
    <property type="match status" value="1"/>
</dbReference>
<dbReference type="InterPro" id="IPR051533">
    <property type="entry name" value="WaaL-like"/>
</dbReference>
<feature type="transmembrane region" description="Helical" evidence="5">
    <location>
        <begin position="253"/>
        <end position="277"/>
    </location>
</feature>
<feature type="transmembrane region" description="Helical" evidence="5">
    <location>
        <begin position="105"/>
        <end position="123"/>
    </location>
</feature>
<dbReference type="PANTHER" id="PTHR37422">
    <property type="entry name" value="TEICHURONIC ACID BIOSYNTHESIS PROTEIN TUAE"/>
    <property type="match status" value="1"/>
</dbReference>
<proteinExistence type="predicted"/>
<evidence type="ECO:0000256" key="2">
    <source>
        <dbReference type="ARBA" id="ARBA00022692"/>
    </source>
</evidence>
<protein>
    <recommendedName>
        <fullName evidence="6">O-antigen ligase-related domain-containing protein</fullName>
    </recommendedName>
</protein>
<keyword evidence="4 5" id="KW-0472">Membrane</keyword>
<dbReference type="STRING" id="1802630.A3H26_02570"/>
<evidence type="ECO:0000313" key="7">
    <source>
        <dbReference type="EMBL" id="OGC57186.1"/>
    </source>
</evidence>
<evidence type="ECO:0000313" key="8">
    <source>
        <dbReference type="Proteomes" id="UP000177763"/>
    </source>
</evidence>
<feature type="domain" description="O-antigen ligase-related" evidence="6">
    <location>
        <begin position="65"/>
        <end position="234"/>
    </location>
</feature>
<gene>
    <name evidence="7" type="ORF">A3H26_02570</name>
</gene>
<dbReference type="EMBL" id="MEVN01000020">
    <property type="protein sequence ID" value="OGC57186.1"/>
    <property type="molecule type" value="Genomic_DNA"/>
</dbReference>
<evidence type="ECO:0000256" key="4">
    <source>
        <dbReference type="ARBA" id="ARBA00023136"/>
    </source>
</evidence>
<dbReference type="Proteomes" id="UP000177763">
    <property type="component" value="Unassembled WGS sequence"/>
</dbReference>
<feature type="transmembrane region" description="Helical" evidence="5">
    <location>
        <begin position="221"/>
        <end position="241"/>
    </location>
</feature>
<reference evidence="7 8" key="1">
    <citation type="journal article" date="2016" name="Nat. Commun.">
        <title>Thousands of microbial genomes shed light on interconnected biogeochemical processes in an aquifer system.</title>
        <authorList>
            <person name="Anantharaman K."/>
            <person name="Brown C.T."/>
            <person name="Hug L.A."/>
            <person name="Sharon I."/>
            <person name="Castelle C.J."/>
            <person name="Probst A.J."/>
            <person name="Thomas B.C."/>
            <person name="Singh A."/>
            <person name="Wilkins M.J."/>
            <person name="Karaoz U."/>
            <person name="Brodie E.L."/>
            <person name="Williams K.H."/>
            <person name="Hubbard S.S."/>
            <person name="Banfield J.F."/>
        </authorList>
    </citation>
    <scope>NUCLEOTIDE SEQUENCE [LARGE SCALE GENOMIC DNA]</scope>
</reference>
<feature type="transmembrane region" description="Helical" evidence="5">
    <location>
        <begin position="81"/>
        <end position="98"/>
    </location>
</feature>
<evidence type="ECO:0000256" key="5">
    <source>
        <dbReference type="SAM" id="Phobius"/>
    </source>
</evidence>
<dbReference type="PANTHER" id="PTHR37422:SF13">
    <property type="entry name" value="LIPOPOLYSACCHARIDE BIOSYNTHESIS PROTEIN PA4999-RELATED"/>
    <property type="match status" value="1"/>
</dbReference>
<sequence length="283" mass="32229">MPVCVYAILQHFSQITNIYKTDPSIRVFSTFGQPNWLAAYIGMLLPIIILKIDRTRLYLWLLIYAVAFSALWFTYSVSGLLGFLAGIACLLIFTKNELKKNLKIYFALAFISTAIAILNPGIFEGKILDTITDLKEIITLNKPVLADSSAPAYKISDTGTIRSGLWNGTLNLVFSNYKVFLIGTGPQTFPYEFQKFRPQNMNYSSEWDFVFNKPHNYYLELWSDTGIFSLLVYLAILVFIIKSKNYIYTPGLLALYVSNIFGWPTVATSVLFFIFIARLQKTQ</sequence>
<name>A0A1F4VIQ1_UNCKA</name>
<organism evidence="7 8">
    <name type="scientific">candidate division WWE3 bacterium RIFCSPLOWO2_12_FULL_36_10</name>
    <dbReference type="NCBI Taxonomy" id="1802630"/>
    <lineage>
        <taxon>Bacteria</taxon>
        <taxon>Katanobacteria</taxon>
    </lineage>
</organism>